<evidence type="ECO:0000313" key="1">
    <source>
        <dbReference type="EMBL" id="CDW47411.1"/>
    </source>
</evidence>
<dbReference type="EMBL" id="HACA01030050">
    <property type="protein sequence ID" value="CDW47411.1"/>
    <property type="molecule type" value="Transcribed_RNA"/>
</dbReference>
<feature type="non-terminal residue" evidence="1">
    <location>
        <position position="1"/>
    </location>
</feature>
<sequence>QNWYNIIKTHRTLIKRTNIKKYSLLIKLLYDEKLSQETPFYFAKYILDTSLCRWTAGT</sequence>
<reference evidence="1" key="1">
    <citation type="submission" date="2014-05" db="EMBL/GenBank/DDBJ databases">
        <authorList>
            <person name="Chronopoulou M."/>
        </authorList>
    </citation>
    <scope>NUCLEOTIDE SEQUENCE</scope>
    <source>
        <tissue evidence="1">Whole organism</tissue>
    </source>
</reference>
<name>A0A0K2VBX1_LEPSM</name>
<accession>A0A0K2VBX1</accession>
<protein>
    <submittedName>
        <fullName evidence="1">Uncharacterized protein</fullName>
    </submittedName>
</protein>
<organism evidence="1">
    <name type="scientific">Lepeophtheirus salmonis</name>
    <name type="common">Salmon louse</name>
    <name type="synonym">Caligus salmonis</name>
    <dbReference type="NCBI Taxonomy" id="72036"/>
    <lineage>
        <taxon>Eukaryota</taxon>
        <taxon>Metazoa</taxon>
        <taxon>Ecdysozoa</taxon>
        <taxon>Arthropoda</taxon>
        <taxon>Crustacea</taxon>
        <taxon>Multicrustacea</taxon>
        <taxon>Hexanauplia</taxon>
        <taxon>Copepoda</taxon>
        <taxon>Siphonostomatoida</taxon>
        <taxon>Caligidae</taxon>
        <taxon>Lepeophtheirus</taxon>
    </lineage>
</organism>
<proteinExistence type="predicted"/>
<dbReference type="AlphaFoldDB" id="A0A0K2VBX1"/>